<accession>A0A975ER45</accession>
<dbReference type="PANTHER" id="PTHR33336:SF1">
    <property type="entry name" value="(4S)-4-HYDROXY-5-PHOSPHONOOXYPENTANE-2,3-DIONE ISOMERASE"/>
    <property type="match status" value="1"/>
</dbReference>
<dbReference type="AlphaFoldDB" id="A0A975ER45"/>
<dbReference type="Pfam" id="PF03992">
    <property type="entry name" value="ABM"/>
    <property type="match status" value="1"/>
</dbReference>
<gene>
    <name evidence="2" type="ORF">HZ995_04485</name>
</gene>
<evidence type="ECO:0000313" key="2">
    <source>
        <dbReference type="EMBL" id="QTN36781.1"/>
    </source>
</evidence>
<keyword evidence="2" id="KW-0503">Monooxygenase</keyword>
<dbReference type="InterPro" id="IPR050744">
    <property type="entry name" value="AI-2_Isomerase_LsrG"/>
</dbReference>
<dbReference type="InterPro" id="IPR011008">
    <property type="entry name" value="Dimeric_a/b-barrel"/>
</dbReference>
<evidence type="ECO:0000313" key="3">
    <source>
        <dbReference type="Proteomes" id="UP000665026"/>
    </source>
</evidence>
<dbReference type="RefSeq" id="WP_209357477.1">
    <property type="nucleotide sequence ID" value="NZ_CP060010.1"/>
</dbReference>
<protein>
    <submittedName>
        <fullName evidence="2">Antibiotic biosynthesis monooxygenase</fullName>
    </submittedName>
</protein>
<dbReference type="EMBL" id="CP060010">
    <property type="protein sequence ID" value="QTN36781.1"/>
    <property type="molecule type" value="Genomic_DNA"/>
</dbReference>
<dbReference type="GO" id="GO:0004497">
    <property type="term" value="F:monooxygenase activity"/>
    <property type="evidence" value="ECO:0007669"/>
    <property type="project" value="UniProtKB-KW"/>
</dbReference>
<dbReference type="PROSITE" id="PS51725">
    <property type="entry name" value="ABM"/>
    <property type="match status" value="1"/>
</dbReference>
<feature type="domain" description="ABM" evidence="1">
    <location>
        <begin position="2"/>
        <end position="91"/>
    </location>
</feature>
<dbReference type="KEGG" id="cact:HZ995_04485"/>
<dbReference type="Gene3D" id="3.30.70.100">
    <property type="match status" value="1"/>
</dbReference>
<evidence type="ECO:0000259" key="1">
    <source>
        <dbReference type="PROSITE" id="PS51725"/>
    </source>
</evidence>
<reference evidence="2" key="1">
    <citation type="submission" date="2020-07" db="EMBL/GenBank/DDBJ databases">
        <title>Genome sequences of bacteria associated with the marine, planktonic diatom Thalassiosira profunda strain ECT2AJA-044.</title>
        <authorList>
            <person name="Gargas C.B."/>
            <person name="Roberts W.R."/>
            <person name="Alverson A.J."/>
        </authorList>
    </citation>
    <scope>NUCLEOTIDE SEQUENCE</scope>
    <source>
        <strain evidence="2">ECT2AJA-044</strain>
    </source>
</reference>
<proteinExistence type="predicted"/>
<name>A0A975ER45_9RHOB</name>
<organism evidence="2 3">
    <name type="scientific">Cognatishimia activa</name>
    <dbReference type="NCBI Taxonomy" id="1715691"/>
    <lineage>
        <taxon>Bacteria</taxon>
        <taxon>Pseudomonadati</taxon>
        <taxon>Pseudomonadota</taxon>
        <taxon>Alphaproteobacteria</taxon>
        <taxon>Rhodobacterales</taxon>
        <taxon>Paracoccaceae</taxon>
        <taxon>Cognatishimia</taxon>
    </lineage>
</organism>
<dbReference type="GO" id="GO:0005829">
    <property type="term" value="C:cytosol"/>
    <property type="evidence" value="ECO:0007669"/>
    <property type="project" value="TreeGrafter"/>
</dbReference>
<sequence>MFVVLVTFAIKEGRMKDFLPLMKANAAQSLNAEPGCHVFEICRDAQDIVLYEVYDDRAAFDVHLASDHFLTFDAQIADMVLDKHVRLFSEVYR</sequence>
<dbReference type="SUPFAM" id="SSF54909">
    <property type="entry name" value="Dimeric alpha+beta barrel"/>
    <property type="match status" value="1"/>
</dbReference>
<dbReference type="PANTHER" id="PTHR33336">
    <property type="entry name" value="QUINOL MONOOXYGENASE YGIN-RELATED"/>
    <property type="match status" value="1"/>
</dbReference>
<dbReference type="InterPro" id="IPR007138">
    <property type="entry name" value="ABM_dom"/>
</dbReference>
<keyword evidence="2" id="KW-0560">Oxidoreductase</keyword>
<dbReference type="Proteomes" id="UP000665026">
    <property type="component" value="Chromosome"/>
</dbReference>